<feature type="chain" id="PRO_5031196062" description="Chalcone isomerase domain-containing protein" evidence="1">
    <location>
        <begin position="21"/>
        <end position="164"/>
    </location>
</feature>
<dbReference type="InterPro" id="IPR016088">
    <property type="entry name" value="Chalcone_isomerase_3-sand"/>
</dbReference>
<feature type="signal peptide" evidence="1">
    <location>
        <begin position="1"/>
        <end position="20"/>
    </location>
</feature>
<protein>
    <recommendedName>
        <fullName evidence="3">Chalcone isomerase domain-containing protein</fullName>
    </recommendedName>
</protein>
<reference evidence="2" key="1">
    <citation type="submission" date="2021-01" db="EMBL/GenBank/DDBJ databases">
        <authorList>
            <person name="Corre E."/>
            <person name="Pelletier E."/>
            <person name="Niang G."/>
            <person name="Scheremetjew M."/>
            <person name="Finn R."/>
            <person name="Kale V."/>
            <person name="Holt S."/>
            <person name="Cochrane G."/>
            <person name="Meng A."/>
            <person name="Brown T."/>
            <person name="Cohen L."/>
        </authorList>
    </citation>
    <scope>NUCLEOTIDE SEQUENCE</scope>
    <source>
        <strain evidence="2">CCMP 410</strain>
    </source>
</reference>
<dbReference type="PANTHER" id="PTHR47698:SF2">
    <property type="entry name" value="FATTY-ACID-BINDING PROTEIN 3, CHLOROPLASTIC"/>
    <property type="match status" value="1"/>
</dbReference>
<proteinExistence type="predicted"/>
<dbReference type="EMBL" id="HBGK01000812">
    <property type="protein sequence ID" value="CAD9271518.1"/>
    <property type="molecule type" value="Transcribed_RNA"/>
</dbReference>
<evidence type="ECO:0000313" key="2">
    <source>
        <dbReference type="EMBL" id="CAD9271518.1"/>
    </source>
</evidence>
<keyword evidence="1" id="KW-0732">Signal</keyword>
<gene>
    <name evidence="2" type="ORF">GOCE00092_LOCUS423</name>
</gene>
<sequence length="164" mass="16998">MKFPITLLFLLAAVVALASAATEPKTGISFPDSYKGSNLESLGVRTKGPIKVYGVGKYDHTFVLKMSMGVGSAKMTNALADALKPRGCDQDTIEEFSSVLLGGLPKSGASKGTSLAFGTDGGKLSIAVNDKHVGTIPSKPLAKAFAGIYTDGKAVCKLCPVEKE</sequence>
<dbReference type="AlphaFoldDB" id="A0A7S1UL69"/>
<accession>A0A7S1UL69</accession>
<name>A0A7S1UL69_9STRA</name>
<evidence type="ECO:0008006" key="3">
    <source>
        <dbReference type="Google" id="ProtNLM"/>
    </source>
</evidence>
<organism evidence="2">
    <name type="scientific">Grammatophora oceanica</name>
    <dbReference type="NCBI Taxonomy" id="210454"/>
    <lineage>
        <taxon>Eukaryota</taxon>
        <taxon>Sar</taxon>
        <taxon>Stramenopiles</taxon>
        <taxon>Ochrophyta</taxon>
        <taxon>Bacillariophyta</taxon>
        <taxon>Fragilariophyceae</taxon>
        <taxon>Fragilariophycidae</taxon>
        <taxon>Rhabdonematales</taxon>
        <taxon>Grammatophoraceae</taxon>
        <taxon>Grammatophora</taxon>
    </lineage>
</organism>
<dbReference type="Gene3D" id="3.50.70.10">
    <property type="match status" value="1"/>
</dbReference>
<evidence type="ECO:0000256" key="1">
    <source>
        <dbReference type="SAM" id="SignalP"/>
    </source>
</evidence>
<dbReference type="PANTHER" id="PTHR47698">
    <property type="entry name" value="FATTY-ACID-BINDING PROTEIN 3, CHLOROPLASTIC"/>
    <property type="match status" value="1"/>
</dbReference>